<dbReference type="InterPro" id="IPR002678">
    <property type="entry name" value="DUF34/NIF3"/>
</dbReference>
<dbReference type="PANTHER" id="PTHR13799:SF14">
    <property type="entry name" value="GTP CYCLOHYDROLASE 1 TYPE 2 HOMOLOG"/>
    <property type="match status" value="1"/>
</dbReference>
<gene>
    <name evidence="6" type="ORF">SAMN05192557_0462</name>
</gene>
<comment type="similarity">
    <text evidence="1 4">Belongs to the GTP cyclohydrolase I type 2/NIF3 family.</text>
</comment>
<dbReference type="PANTHER" id="PTHR13799">
    <property type="entry name" value="NGG1 INTERACTING FACTOR 3"/>
    <property type="match status" value="1"/>
</dbReference>
<dbReference type="Gene3D" id="3.30.70.120">
    <property type="match status" value="1"/>
</dbReference>
<keyword evidence="3 4" id="KW-0479">Metal-binding</keyword>
<dbReference type="FunFam" id="3.40.1390.30:FF:000001">
    <property type="entry name" value="GTP cyclohydrolase 1 type 2"/>
    <property type="match status" value="1"/>
</dbReference>
<protein>
    <recommendedName>
        <fullName evidence="2 4">GTP cyclohydrolase 1 type 2 homolog</fullName>
    </recommendedName>
</protein>
<sequence length="358" mass="39687">MKVNDLLNIVNNISPLHYGESWDNNGLLVGDEQAEVTGILTTLDCHPDVVKEAIDQNINVIVSHHPLIFSKLSKVTEDGIGSIIRTLIKHDINLISIHTPLDFQPYGVSHMIAKALGFNESEVLIKQTEDYQKLRVNVPKENVEAIKTGLAKVGVGNQGDYSECFFEYPVQGQFRPNENANPHIGKNNELEVVEEYIVEAIFPTHLKKQVIEQLYQVHPYEEPAFDVLTLEREIEIGLGVKVSDETTLDALVEKIKVLEISGSINLVRANDAPIKSIGIIGGSGMSYVNDAFKAGIDVLITGDVKYHEAYDAKLNKQNIIDVGHFIEVVMMNGLKDLLEDKVSGLPVKASRVNTNPFE</sequence>
<feature type="binding site" evidence="5">
    <location>
        <position position="102"/>
    </location>
    <ligand>
        <name>a divalent metal cation</name>
        <dbReference type="ChEBI" id="CHEBI:60240"/>
        <label>1</label>
    </ligand>
</feature>
<dbReference type="InterPro" id="IPR017221">
    <property type="entry name" value="DUF34/NIF3_bac"/>
</dbReference>
<evidence type="ECO:0000256" key="5">
    <source>
        <dbReference type="PIRSR" id="PIRSR602678-1"/>
    </source>
</evidence>
<dbReference type="PIRSF" id="PIRSF037489">
    <property type="entry name" value="UCP037489_NIF3_YqfO"/>
    <property type="match status" value="1"/>
</dbReference>
<feature type="binding site" evidence="5">
    <location>
        <position position="324"/>
    </location>
    <ligand>
        <name>a divalent metal cation</name>
        <dbReference type="ChEBI" id="CHEBI:60240"/>
        <label>1</label>
    </ligand>
</feature>
<feature type="binding site" evidence="5">
    <location>
        <position position="65"/>
    </location>
    <ligand>
        <name>a divalent metal cation</name>
        <dbReference type="ChEBI" id="CHEBI:60240"/>
        <label>1</label>
    </ligand>
</feature>
<accession>A0A662Z147</accession>
<dbReference type="AlphaFoldDB" id="A0A662Z147"/>
<dbReference type="InterPro" id="IPR036069">
    <property type="entry name" value="DUF34/NIF3_sf"/>
</dbReference>
<dbReference type="GO" id="GO:0005737">
    <property type="term" value="C:cytoplasm"/>
    <property type="evidence" value="ECO:0007669"/>
    <property type="project" value="TreeGrafter"/>
</dbReference>
<dbReference type="OrthoDB" id="9792792at2"/>
<evidence type="ECO:0000313" key="7">
    <source>
        <dbReference type="Proteomes" id="UP000243605"/>
    </source>
</evidence>
<evidence type="ECO:0000256" key="3">
    <source>
        <dbReference type="ARBA" id="ARBA00022723"/>
    </source>
</evidence>
<dbReference type="SUPFAM" id="SSF102705">
    <property type="entry name" value="NIF3 (NGG1p interacting factor 3)-like"/>
    <property type="match status" value="1"/>
</dbReference>
<dbReference type="Gene3D" id="3.40.1390.30">
    <property type="entry name" value="NIF3 (NGG1p interacting factor 3)-like"/>
    <property type="match status" value="1"/>
</dbReference>
<name>A0A662Z147_9STAP</name>
<proteinExistence type="inferred from homology"/>
<evidence type="ECO:0000256" key="4">
    <source>
        <dbReference type="PIRNR" id="PIRNR037489"/>
    </source>
</evidence>
<dbReference type="Proteomes" id="UP000243605">
    <property type="component" value="Unassembled WGS sequence"/>
</dbReference>
<evidence type="ECO:0000256" key="1">
    <source>
        <dbReference type="ARBA" id="ARBA00006964"/>
    </source>
</evidence>
<dbReference type="InterPro" id="IPR015867">
    <property type="entry name" value="N-reg_PII/ATP_PRibTrfase_C"/>
</dbReference>
<organism evidence="6 7">
    <name type="scientific">Aliicoccus persicus</name>
    <dbReference type="NCBI Taxonomy" id="930138"/>
    <lineage>
        <taxon>Bacteria</taxon>
        <taxon>Bacillati</taxon>
        <taxon>Bacillota</taxon>
        <taxon>Bacilli</taxon>
        <taxon>Bacillales</taxon>
        <taxon>Staphylococcaceae</taxon>
        <taxon>Aliicoccus</taxon>
    </lineage>
</organism>
<dbReference type="Pfam" id="PF01784">
    <property type="entry name" value="DUF34_NIF3"/>
    <property type="match status" value="1"/>
</dbReference>
<feature type="binding site" evidence="5">
    <location>
        <position position="64"/>
    </location>
    <ligand>
        <name>a divalent metal cation</name>
        <dbReference type="ChEBI" id="CHEBI:60240"/>
        <label>2</label>
    </ligand>
</feature>
<dbReference type="GO" id="GO:0046872">
    <property type="term" value="F:metal ion binding"/>
    <property type="evidence" value="ECO:0007669"/>
    <property type="project" value="UniProtKB-UniRule"/>
</dbReference>
<feature type="binding site" evidence="5">
    <location>
        <position position="327"/>
    </location>
    <ligand>
        <name>a divalent metal cation</name>
        <dbReference type="ChEBI" id="CHEBI:60240"/>
        <label>1</label>
    </ligand>
</feature>
<reference evidence="6 7" key="1">
    <citation type="submission" date="2016-10" db="EMBL/GenBank/DDBJ databases">
        <authorList>
            <person name="Varghese N."/>
            <person name="Submissions S."/>
        </authorList>
    </citation>
    <scope>NUCLEOTIDE SEQUENCE [LARGE SCALE GENOMIC DNA]</scope>
    <source>
        <strain evidence="6 7">IBRC-M10081</strain>
    </source>
</reference>
<dbReference type="RefSeq" id="WP_091473505.1">
    <property type="nucleotide sequence ID" value="NZ_FOIT01000001.1"/>
</dbReference>
<dbReference type="NCBIfam" id="TIGR00486">
    <property type="entry name" value="YbgI_SA1388"/>
    <property type="match status" value="1"/>
</dbReference>
<evidence type="ECO:0000256" key="2">
    <source>
        <dbReference type="ARBA" id="ARBA00022112"/>
    </source>
</evidence>
<keyword evidence="7" id="KW-1185">Reference proteome</keyword>
<evidence type="ECO:0000313" key="6">
    <source>
        <dbReference type="EMBL" id="SEV84939.1"/>
    </source>
</evidence>
<dbReference type="EMBL" id="FOIT01000001">
    <property type="protein sequence ID" value="SEV84939.1"/>
    <property type="molecule type" value="Genomic_DNA"/>
</dbReference>